<dbReference type="SUPFAM" id="SSF47336">
    <property type="entry name" value="ACP-like"/>
    <property type="match status" value="2"/>
</dbReference>
<dbReference type="InterPro" id="IPR014030">
    <property type="entry name" value="Ketoacyl_synth_N"/>
</dbReference>
<dbReference type="CDD" id="cd00833">
    <property type="entry name" value="PKS"/>
    <property type="match status" value="1"/>
</dbReference>
<feature type="region of interest" description="N-terminal hotdog fold" evidence="7">
    <location>
        <begin position="1270"/>
        <end position="1396"/>
    </location>
</feature>
<dbReference type="InterPro" id="IPR020806">
    <property type="entry name" value="PKS_PP-bd"/>
</dbReference>
<feature type="region of interest" description="C-terminal hotdog fold" evidence="7">
    <location>
        <begin position="1424"/>
        <end position="1574"/>
    </location>
</feature>
<evidence type="ECO:0000259" key="11">
    <source>
        <dbReference type="PROSITE" id="PS52019"/>
    </source>
</evidence>
<evidence type="ECO:0000256" key="8">
    <source>
        <dbReference type="SAM" id="MobiDB-lite"/>
    </source>
</evidence>
<dbReference type="InterPro" id="IPR049492">
    <property type="entry name" value="BD-FAE-like_dom"/>
</dbReference>
<dbReference type="Pfam" id="PF20434">
    <property type="entry name" value="BD-FAE"/>
    <property type="match status" value="1"/>
</dbReference>
<reference evidence="12 13" key="1">
    <citation type="journal article" date="2023" name="G3 (Bethesda)">
        <title>A chromosome-level genome assembly of Zasmidium syzygii isolated from banana leaves.</title>
        <authorList>
            <person name="van Westerhoven A.C."/>
            <person name="Mehrabi R."/>
            <person name="Talebi R."/>
            <person name="Steentjes M.B.F."/>
            <person name="Corcolon B."/>
            <person name="Chong P.A."/>
            <person name="Kema G.H.J."/>
            <person name="Seidl M.F."/>
        </authorList>
    </citation>
    <scope>NUCLEOTIDE SEQUENCE [LARGE SCALE GENOMIC DNA]</scope>
    <source>
        <strain evidence="12 13">P124</strain>
    </source>
</reference>
<dbReference type="SUPFAM" id="SSF52151">
    <property type="entry name" value="FabD/lysophospholipase-like"/>
    <property type="match status" value="1"/>
</dbReference>
<dbReference type="PANTHER" id="PTHR43775">
    <property type="entry name" value="FATTY ACID SYNTHASE"/>
    <property type="match status" value="1"/>
</dbReference>
<dbReference type="Gene3D" id="3.40.366.10">
    <property type="entry name" value="Malonyl-Coenzyme A Acyl Carrier Protein, domain 2"/>
    <property type="match status" value="2"/>
</dbReference>
<dbReference type="PROSITE" id="PS00606">
    <property type="entry name" value="KS3_1"/>
    <property type="match status" value="1"/>
</dbReference>
<dbReference type="InterPro" id="IPR016039">
    <property type="entry name" value="Thiolase-like"/>
</dbReference>
<keyword evidence="4" id="KW-0808">Transferase</keyword>
<dbReference type="SUPFAM" id="SSF55048">
    <property type="entry name" value="Probable ACP-binding domain of malonyl-CoA ACP transacylase"/>
    <property type="match status" value="1"/>
</dbReference>
<evidence type="ECO:0000259" key="10">
    <source>
        <dbReference type="PROSITE" id="PS52004"/>
    </source>
</evidence>
<feature type="active site" description="Proton donor; for dehydratase activity" evidence="7">
    <location>
        <position position="1482"/>
    </location>
</feature>
<evidence type="ECO:0000313" key="12">
    <source>
        <dbReference type="EMBL" id="KAK4498265.1"/>
    </source>
</evidence>
<feature type="compositionally biased region" description="Low complexity" evidence="8">
    <location>
        <begin position="1707"/>
        <end position="1734"/>
    </location>
</feature>
<organism evidence="12 13">
    <name type="scientific">Zasmidium cellare</name>
    <name type="common">Wine cellar mold</name>
    <name type="synonym">Racodium cellare</name>
    <dbReference type="NCBI Taxonomy" id="395010"/>
    <lineage>
        <taxon>Eukaryota</taxon>
        <taxon>Fungi</taxon>
        <taxon>Dikarya</taxon>
        <taxon>Ascomycota</taxon>
        <taxon>Pezizomycotina</taxon>
        <taxon>Dothideomycetes</taxon>
        <taxon>Dothideomycetidae</taxon>
        <taxon>Mycosphaerellales</taxon>
        <taxon>Mycosphaerellaceae</taxon>
        <taxon>Zasmidium</taxon>
    </lineage>
</organism>
<evidence type="ECO:0000256" key="2">
    <source>
        <dbReference type="ARBA" id="ARBA00022450"/>
    </source>
</evidence>
<accession>A0ABR0EAJ2</accession>
<dbReference type="InterPro" id="IPR050091">
    <property type="entry name" value="PKS_NRPS_Biosynth_Enz"/>
</dbReference>
<dbReference type="SUPFAM" id="SSF53474">
    <property type="entry name" value="alpha/beta-Hydrolases"/>
    <property type="match status" value="1"/>
</dbReference>
<dbReference type="InterPro" id="IPR029058">
    <property type="entry name" value="AB_hydrolase_fold"/>
</dbReference>
<dbReference type="InterPro" id="IPR042104">
    <property type="entry name" value="PKS_dehydratase_sf"/>
</dbReference>
<comment type="caution">
    <text evidence="12">The sequence shown here is derived from an EMBL/GenBank/DDBJ whole genome shotgun (WGS) entry which is preliminary data.</text>
</comment>
<name>A0ABR0EAJ2_ZASCE</name>
<keyword evidence="2" id="KW-0596">Phosphopantetheine</keyword>
<dbReference type="InterPro" id="IPR014043">
    <property type="entry name" value="Acyl_transferase_dom"/>
</dbReference>
<dbReference type="InterPro" id="IPR032088">
    <property type="entry name" value="SAT"/>
</dbReference>
<keyword evidence="3" id="KW-0597">Phosphoprotein</keyword>
<proteinExistence type="predicted"/>
<feature type="compositionally biased region" description="Low complexity" evidence="8">
    <location>
        <begin position="1621"/>
        <end position="1637"/>
    </location>
</feature>
<evidence type="ECO:0000256" key="4">
    <source>
        <dbReference type="ARBA" id="ARBA00022679"/>
    </source>
</evidence>
<dbReference type="PROSITE" id="PS50075">
    <property type="entry name" value="CARRIER"/>
    <property type="match status" value="2"/>
</dbReference>
<evidence type="ECO:0000256" key="3">
    <source>
        <dbReference type="ARBA" id="ARBA00022553"/>
    </source>
</evidence>
<evidence type="ECO:0000256" key="7">
    <source>
        <dbReference type="PROSITE-ProRule" id="PRU01363"/>
    </source>
</evidence>
<dbReference type="InterPro" id="IPR049900">
    <property type="entry name" value="PKS_mFAS_DH"/>
</dbReference>
<dbReference type="SMART" id="SM00823">
    <property type="entry name" value="PKS_PP"/>
    <property type="match status" value="2"/>
</dbReference>
<evidence type="ECO:0000256" key="1">
    <source>
        <dbReference type="ARBA" id="ARBA00004721"/>
    </source>
</evidence>
<keyword evidence="5" id="KW-0677">Repeat</keyword>
<dbReference type="Gene3D" id="3.40.50.1820">
    <property type="entry name" value="alpha/beta hydrolase"/>
    <property type="match status" value="1"/>
</dbReference>
<evidence type="ECO:0000256" key="6">
    <source>
        <dbReference type="ARBA" id="ARBA00023268"/>
    </source>
</evidence>
<dbReference type="SUPFAM" id="SSF53901">
    <property type="entry name" value="Thiolase-like"/>
    <property type="match status" value="1"/>
</dbReference>
<evidence type="ECO:0008006" key="14">
    <source>
        <dbReference type="Google" id="ProtNLM"/>
    </source>
</evidence>
<protein>
    <recommendedName>
        <fullName evidence="14">Polyketide synthase</fullName>
    </recommendedName>
</protein>
<dbReference type="Pfam" id="PF00550">
    <property type="entry name" value="PP-binding"/>
    <property type="match status" value="2"/>
</dbReference>
<dbReference type="Gene3D" id="3.30.70.3290">
    <property type="match status" value="1"/>
</dbReference>
<feature type="domain" description="Carrier" evidence="9">
    <location>
        <begin position="1636"/>
        <end position="1710"/>
    </location>
</feature>
<dbReference type="InterPro" id="IPR016035">
    <property type="entry name" value="Acyl_Trfase/lysoPLipase"/>
</dbReference>
<comment type="pathway">
    <text evidence="1">Secondary metabolite biosynthesis; terpenoid biosynthesis.</text>
</comment>
<keyword evidence="6" id="KW-0511">Multifunctional enzyme</keyword>
<dbReference type="PROSITE" id="PS00012">
    <property type="entry name" value="PHOSPHOPANTETHEINE"/>
    <property type="match status" value="2"/>
</dbReference>
<dbReference type="SMART" id="SM00825">
    <property type="entry name" value="PKS_KS"/>
    <property type="match status" value="1"/>
</dbReference>
<dbReference type="EMBL" id="JAXOVC010000008">
    <property type="protein sequence ID" value="KAK4498265.1"/>
    <property type="molecule type" value="Genomic_DNA"/>
</dbReference>
<evidence type="ECO:0000313" key="13">
    <source>
        <dbReference type="Proteomes" id="UP001305779"/>
    </source>
</evidence>
<dbReference type="Gene3D" id="3.10.129.110">
    <property type="entry name" value="Polyketide synthase dehydratase"/>
    <property type="match status" value="1"/>
</dbReference>
<dbReference type="InterPro" id="IPR001227">
    <property type="entry name" value="Ac_transferase_dom_sf"/>
</dbReference>
<dbReference type="SMART" id="SM00827">
    <property type="entry name" value="PKS_AT"/>
    <property type="match status" value="1"/>
</dbReference>
<feature type="domain" description="PKS/mFAS DH" evidence="11">
    <location>
        <begin position="1270"/>
        <end position="1574"/>
    </location>
</feature>
<dbReference type="Gene3D" id="3.40.47.10">
    <property type="match status" value="1"/>
</dbReference>
<evidence type="ECO:0000259" key="9">
    <source>
        <dbReference type="PROSITE" id="PS50075"/>
    </source>
</evidence>
<dbReference type="PANTHER" id="PTHR43775:SF21">
    <property type="entry name" value="NON-REDUCING POLYKETIDE SYNTHASE AUSA-RELATED"/>
    <property type="match status" value="1"/>
</dbReference>
<dbReference type="PROSITE" id="PS52019">
    <property type="entry name" value="PKS_MFAS_DH"/>
    <property type="match status" value="1"/>
</dbReference>
<dbReference type="InterPro" id="IPR009081">
    <property type="entry name" value="PP-bd_ACP"/>
</dbReference>
<evidence type="ECO:0000256" key="5">
    <source>
        <dbReference type="ARBA" id="ARBA00022737"/>
    </source>
</evidence>
<dbReference type="Pfam" id="PF00109">
    <property type="entry name" value="ketoacyl-synt"/>
    <property type="match status" value="1"/>
</dbReference>
<dbReference type="Proteomes" id="UP001305779">
    <property type="component" value="Unassembled WGS sequence"/>
</dbReference>
<dbReference type="InterPro" id="IPR036736">
    <property type="entry name" value="ACP-like_sf"/>
</dbReference>
<sequence length="2220" mass="240200">MSNPSLIVFGSQTTWPTEEQSALIRKCLLLEKSLFPLVQAIRDLPSLWKALEETDASLKDVPGLQAAAAFKTWLDQGVLSRPSQSTSLPNAFATPLTVIVHICLYCQYLQDNEDVTHEELQESLKQGGVQGFCTGLLSAIVVASAKSREDIGKLAANALSLAFCIGCYVDADGQEEEAINGYSCLVARWRSGGERDACEKIVDSFPQAYTSVIYDHNNVTVTIPQSKEAELLSKLSEGGIMSRKIELQGRFHSHALIKKAEKLRALVERESRLQLPNADALTLPVRTNCDGRVIYEGSTSLIAVRSLLLELADWHQTITAASASLPDDQPKHILSIGLSEAVPTSVARQPDITVSRLDAGGSAEKASYCRPTEGVSKDAIAIVGMSAKYAGADSIHDFWDVVKEGRSMVETLPNSRWPRTGLRRTADGASWWGNFVHDIDAFDHKFFKKSSREAAAMDPQQRLLLQAAYQAVESSGYFGDAVQMEDVGCYVGVATQDYHDSIAAHKPSAFSALGELRAFLSGRLSYHFGWTGPSMTFDTACSASMIAIDAACKAIQDGHVTAALAGGVNIFSSPYLWENLRAANFLSPTGATKPFDAKADGYCRGEGVGLIFLKKLTTAIADGDHILSVIGGTSVNQCKNETYITVPHGPSQTKLYQGLLQQTRVKPEEISFVEAHGTGTQAGDPVEISSIRNVLQVPERRETLHIGSVKGNVGHCEAASGVASVMKAVLMIQNGIIPPLASHTSLNPKIPTLEASKMAIPMCCMPWKTGFKAVLVNNYGAAGSNGAAVIYQPPNTGSSLNTGHSLTKVPFLISAYSEGSLKAYCNVLRNYVSKLASADSSHNQLADLAFNIADKRKVFSENAFATTASTLPELASTLASVSGNCATKAKPIVLVFGGQTKQTVGLDKKLYQNVPLFRRHLDEANSVMREQGLDGIYPALFQTEPVEDVVTLHCLFFAVQYASAKTWMASGLEIAGVVGHSFGQLTALCISGVLSIQDAVKVVSGRAELMQKHWGPERGSMLSLMADGETTTKVLKALEGDGHRAEVACYNGSTSHVLVGSKSAIDAAEKILKTQIEKLGNVRSRRLQVTHGFHSEFTDPLLPGLLKIAKGLTFNNPTIPIETCSSGSAWDIATPERIVEHTRTAVYFGEAVQRLGERLGACTWLEAGGDSGVTSMVKAVFGKENAGAHTFQGIQMTGDAAMDGLADSTAALWKAGHKLRFWAFDRPQRRKFAKLSLPPYQFEKNSHWLAWEEPNAAASVAPIVQGVDKYELLKVSEKGNNESNFSIDPRSEEFKAFVQGHAVLDSPLCPADLYLEIVNRAALELIPSKQEVLVPSVDDLSMVAPLGTDPKRTVNLSMSKLGSSQRAWRFKFTSKDANGKQTTHASGEFRLTPPDDRHLQHEITRYERLIDVNRAKGFLQAKDSTGLQGNLVYRLFSRVVNYAEEYRGIKSVSSMRGETAAEVYLPSNPLTHDCLLDPIAVDNYLQVAGIKANLLEDCPPNQVYICGQIGRIQATEEFRYRDTKADVHSVVYAQTRVTGPKDTLSDIFVFSNTGKLQVIIFGVQFTGIPIASLSRAIGAVNEAKPNAETKAAPAEKKDKKARPQVPTTEDVSKGLAKKSQPKSSSASSATGSSTSQDSFPQLAKVLSSITDVPAAEIQRGASLDDLGIDSLMTAELISTIKEQMNVELSSAELLDASNAGAISELLTPSASGSNSTATSSAASSADSGTSTPSPYASEGSTSVTEPSEASDGDVGKDKKDGLSDLAKLVAEYTETNDALLPETDLEDLGLDSLLSVEMAQAISKRFGTEISSKDFLGGSFGDLCKLVINEKSGGQQETVASKDTEKPASAKVEVEHAAKSNAPEFQDAGPTERRKVGDRMKTVCFKEVDGVELLADVYLPDASDVTERKRPIALMIHGGGHTMLSRKDIRPRQTQLLLKNGYLPVSIDYRLCPEINIIDGPMTDVLDALQWAREVLPTMDLERPGLQLDASKTFVIGWSTGGTLTLSLGFTSLQRGIAPPTASLAFYCPSNYEDKFWQEPNFPENSKDAFPGTYDLLEGVQEKPITAYNVPPSTGSAVGGWCNMEDPRSRIVLHMNCKGQALPILLGGLPPKSKVDKETLESYLDLPQPDVEKLVSISPWSQIMRGNYKTPTYLIHSTTDDLVPLEQMEATHEALRSKNIPTGLSVVEDVPHLFDLYRDKPDKRCWKAVVEGYRFLHQYA</sequence>
<feature type="region of interest" description="Disordered" evidence="8">
    <location>
        <begin position="1707"/>
        <end position="1758"/>
    </location>
</feature>
<dbReference type="Pfam" id="PF16073">
    <property type="entry name" value="SAT"/>
    <property type="match status" value="1"/>
</dbReference>
<dbReference type="Pfam" id="PF02801">
    <property type="entry name" value="Ketoacyl-synt_C"/>
    <property type="match status" value="1"/>
</dbReference>
<feature type="domain" description="Ketosynthase family 3 (KS3)" evidence="10">
    <location>
        <begin position="377"/>
        <end position="792"/>
    </location>
</feature>
<dbReference type="InterPro" id="IPR020841">
    <property type="entry name" value="PKS_Beta-ketoAc_synthase_dom"/>
</dbReference>
<feature type="active site" description="Proton acceptor; for dehydratase activity" evidence="7">
    <location>
        <position position="1301"/>
    </location>
</feature>
<dbReference type="InterPro" id="IPR014031">
    <property type="entry name" value="Ketoacyl_synth_C"/>
</dbReference>
<dbReference type="Pfam" id="PF00698">
    <property type="entry name" value="Acyl_transf_1"/>
    <property type="match status" value="1"/>
</dbReference>
<dbReference type="InterPro" id="IPR018201">
    <property type="entry name" value="Ketoacyl_synth_AS"/>
</dbReference>
<feature type="compositionally biased region" description="Polar residues" evidence="8">
    <location>
        <begin position="1738"/>
        <end position="1747"/>
    </location>
</feature>
<feature type="domain" description="Carrier" evidence="9">
    <location>
        <begin position="1756"/>
        <end position="1832"/>
    </location>
</feature>
<dbReference type="InterPro" id="IPR006162">
    <property type="entry name" value="Ppantetheine_attach_site"/>
</dbReference>
<dbReference type="InterPro" id="IPR016036">
    <property type="entry name" value="Malonyl_transacylase_ACP-bd"/>
</dbReference>
<feature type="region of interest" description="Disordered" evidence="8">
    <location>
        <begin position="1586"/>
        <end position="1637"/>
    </location>
</feature>
<keyword evidence="13" id="KW-1185">Reference proteome</keyword>
<gene>
    <name evidence="12" type="ORF">PRZ48_010922</name>
</gene>
<dbReference type="Gene3D" id="1.10.1200.10">
    <property type="entry name" value="ACP-like"/>
    <property type="match status" value="2"/>
</dbReference>
<dbReference type="PROSITE" id="PS52004">
    <property type="entry name" value="KS3_2"/>
    <property type="match status" value="1"/>
</dbReference>